<evidence type="ECO:0000256" key="1">
    <source>
        <dbReference type="ARBA" id="ARBA00022829"/>
    </source>
</evidence>
<reference evidence="8" key="1">
    <citation type="submission" date="2020-10" db="EMBL/GenBank/DDBJ databases">
        <authorList>
            <person name="Gilroy R."/>
        </authorList>
    </citation>
    <scope>NUCLEOTIDE SEQUENCE</scope>
    <source>
        <strain evidence="8">B3-4054</strain>
    </source>
</reference>
<dbReference type="Gene3D" id="1.10.443.10">
    <property type="entry name" value="Intergrase catalytic core"/>
    <property type="match status" value="1"/>
</dbReference>
<keyword evidence="3 5" id="KW-0238">DNA-binding</keyword>
<keyword evidence="1" id="KW-0159">Chromosome partition</keyword>
<sequence>MSGNHPALVRQFYAWLLTGEAKARETASTYTGSAGIFLDWLAARSLSPETVSAAECVEFLASRSRAGISGKTLARDIAALQSFFRFLVLIRKRQDNPVVLLERPARGFRLPRVLSVEQVEKLLSCIRTDTPEGLRDSALFELIYSCGLRIHEAVSLTVNDVRFNEKTVLVCGKGGKERMVPFGKRSAVLLRRYMQDARPALSSALSGNFLFLGKKGKPMTRKAAWDRFHALTVQAGVPAKIHTLRHSFATHLLAGGADLRSVQELLGHSDISTTQIYTHVENDSLKLYHAEFFDRNEGQNPLFPGKEQSGGLE</sequence>
<name>A0A9D9ENB9_9SPIR</name>
<gene>
    <name evidence="8" type="ORF">IAA96_05880</name>
</gene>
<dbReference type="PANTHER" id="PTHR30349">
    <property type="entry name" value="PHAGE INTEGRASE-RELATED"/>
    <property type="match status" value="1"/>
</dbReference>
<dbReference type="InterPro" id="IPR050090">
    <property type="entry name" value="Tyrosine_recombinase_XerCD"/>
</dbReference>
<dbReference type="Proteomes" id="UP000823616">
    <property type="component" value="Unassembled WGS sequence"/>
</dbReference>
<dbReference type="PROSITE" id="PS51900">
    <property type="entry name" value="CB"/>
    <property type="match status" value="1"/>
</dbReference>
<protein>
    <submittedName>
        <fullName evidence="8">Tyrosine recombinase</fullName>
    </submittedName>
</protein>
<evidence type="ECO:0000256" key="5">
    <source>
        <dbReference type="PROSITE-ProRule" id="PRU01248"/>
    </source>
</evidence>
<evidence type="ECO:0000313" key="8">
    <source>
        <dbReference type="EMBL" id="MBO8450619.1"/>
    </source>
</evidence>
<dbReference type="Pfam" id="PF02899">
    <property type="entry name" value="Phage_int_SAM_1"/>
    <property type="match status" value="1"/>
</dbReference>
<keyword evidence="2" id="KW-0229">DNA integration</keyword>
<dbReference type="GO" id="GO:0007059">
    <property type="term" value="P:chromosome segregation"/>
    <property type="evidence" value="ECO:0007669"/>
    <property type="project" value="UniProtKB-KW"/>
</dbReference>
<dbReference type="GO" id="GO:0006310">
    <property type="term" value="P:DNA recombination"/>
    <property type="evidence" value="ECO:0007669"/>
    <property type="project" value="UniProtKB-KW"/>
</dbReference>
<dbReference type="InterPro" id="IPR011010">
    <property type="entry name" value="DNA_brk_join_enz"/>
</dbReference>
<dbReference type="EMBL" id="JADIMS010000107">
    <property type="protein sequence ID" value="MBO8450619.1"/>
    <property type="molecule type" value="Genomic_DNA"/>
</dbReference>
<evidence type="ECO:0000313" key="9">
    <source>
        <dbReference type="Proteomes" id="UP000823616"/>
    </source>
</evidence>
<dbReference type="GO" id="GO:0003677">
    <property type="term" value="F:DNA binding"/>
    <property type="evidence" value="ECO:0007669"/>
    <property type="project" value="UniProtKB-UniRule"/>
</dbReference>
<dbReference type="InterPro" id="IPR010998">
    <property type="entry name" value="Integrase_recombinase_N"/>
</dbReference>
<keyword evidence="4" id="KW-0233">DNA recombination</keyword>
<dbReference type="NCBIfam" id="NF001399">
    <property type="entry name" value="PRK00283.1"/>
    <property type="match status" value="1"/>
</dbReference>
<dbReference type="InterPro" id="IPR002104">
    <property type="entry name" value="Integrase_catalytic"/>
</dbReference>
<dbReference type="Gene3D" id="1.10.150.130">
    <property type="match status" value="1"/>
</dbReference>
<dbReference type="GO" id="GO:0015074">
    <property type="term" value="P:DNA integration"/>
    <property type="evidence" value="ECO:0007669"/>
    <property type="project" value="UniProtKB-KW"/>
</dbReference>
<dbReference type="SUPFAM" id="SSF47823">
    <property type="entry name" value="lambda integrase-like, N-terminal domain"/>
    <property type="match status" value="1"/>
</dbReference>
<evidence type="ECO:0000259" key="7">
    <source>
        <dbReference type="PROSITE" id="PS51900"/>
    </source>
</evidence>
<dbReference type="SUPFAM" id="SSF56349">
    <property type="entry name" value="DNA breaking-rejoining enzymes"/>
    <property type="match status" value="1"/>
</dbReference>
<dbReference type="AlphaFoldDB" id="A0A9D9ENB9"/>
<evidence type="ECO:0000256" key="3">
    <source>
        <dbReference type="ARBA" id="ARBA00023125"/>
    </source>
</evidence>
<evidence type="ECO:0000256" key="2">
    <source>
        <dbReference type="ARBA" id="ARBA00022908"/>
    </source>
</evidence>
<evidence type="ECO:0000256" key="4">
    <source>
        <dbReference type="ARBA" id="ARBA00023172"/>
    </source>
</evidence>
<reference evidence="8" key="2">
    <citation type="journal article" date="2021" name="PeerJ">
        <title>Extensive microbial diversity within the chicken gut microbiome revealed by metagenomics and culture.</title>
        <authorList>
            <person name="Gilroy R."/>
            <person name="Ravi A."/>
            <person name="Getino M."/>
            <person name="Pursley I."/>
            <person name="Horton D.L."/>
            <person name="Alikhan N.F."/>
            <person name="Baker D."/>
            <person name="Gharbi K."/>
            <person name="Hall N."/>
            <person name="Watson M."/>
            <person name="Adriaenssens E.M."/>
            <person name="Foster-Nyarko E."/>
            <person name="Jarju S."/>
            <person name="Secka A."/>
            <person name="Antonio M."/>
            <person name="Oren A."/>
            <person name="Chaudhuri R.R."/>
            <person name="La Ragione R."/>
            <person name="Hildebrand F."/>
            <person name="Pallen M.J."/>
        </authorList>
    </citation>
    <scope>NUCLEOTIDE SEQUENCE</scope>
    <source>
        <strain evidence="8">B3-4054</strain>
    </source>
</reference>
<proteinExistence type="predicted"/>
<dbReference type="InterPro" id="IPR004107">
    <property type="entry name" value="Integrase_SAM-like_N"/>
</dbReference>
<dbReference type="CDD" id="cd00798">
    <property type="entry name" value="INT_XerDC_C"/>
    <property type="match status" value="1"/>
</dbReference>
<dbReference type="Pfam" id="PF00589">
    <property type="entry name" value="Phage_integrase"/>
    <property type="match status" value="1"/>
</dbReference>
<accession>A0A9D9ENB9</accession>
<organism evidence="8 9">
    <name type="scientific">Candidatus Avitreponema avistercoris</name>
    <dbReference type="NCBI Taxonomy" id="2840705"/>
    <lineage>
        <taxon>Bacteria</taxon>
        <taxon>Pseudomonadati</taxon>
        <taxon>Spirochaetota</taxon>
        <taxon>Spirochaetia</taxon>
        <taxon>Spirochaetales</taxon>
        <taxon>Candidatus Avitreponema</taxon>
    </lineage>
</organism>
<dbReference type="PROSITE" id="PS51898">
    <property type="entry name" value="TYR_RECOMBINASE"/>
    <property type="match status" value="1"/>
</dbReference>
<dbReference type="PANTHER" id="PTHR30349:SF81">
    <property type="entry name" value="TYROSINE RECOMBINASE XERC"/>
    <property type="match status" value="1"/>
</dbReference>
<dbReference type="InterPro" id="IPR044068">
    <property type="entry name" value="CB"/>
</dbReference>
<dbReference type="InterPro" id="IPR013762">
    <property type="entry name" value="Integrase-like_cat_sf"/>
</dbReference>
<feature type="domain" description="Tyr recombinase" evidence="6">
    <location>
        <begin position="109"/>
        <end position="290"/>
    </location>
</feature>
<comment type="caution">
    <text evidence="8">The sequence shown here is derived from an EMBL/GenBank/DDBJ whole genome shotgun (WGS) entry which is preliminary data.</text>
</comment>
<evidence type="ECO:0000259" key="6">
    <source>
        <dbReference type="PROSITE" id="PS51898"/>
    </source>
</evidence>
<feature type="domain" description="Core-binding (CB)" evidence="7">
    <location>
        <begin position="3"/>
        <end position="88"/>
    </location>
</feature>